<reference evidence="2" key="1">
    <citation type="submission" date="2018-11" db="EMBL/GenBank/DDBJ databases">
        <authorList>
            <consortium name="Pathogen Informatics"/>
        </authorList>
    </citation>
    <scope>NUCLEOTIDE SEQUENCE</scope>
</reference>
<dbReference type="EMBL" id="CAAALY010067047">
    <property type="protein sequence ID" value="VEL24311.1"/>
    <property type="molecule type" value="Genomic_DNA"/>
</dbReference>
<gene>
    <name evidence="2" type="ORF">PXEA_LOCUS17751</name>
</gene>
<name>A0A448WZR2_9PLAT</name>
<proteinExistence type="predicted"/>
<accession>A0A448WZR2</accession>
<evidence type="ECO:0000313" key="2">
    <source>
        <dbReference type="EMBL" id="VEL24311.1"/>
    </source>
</evidence>
<keyword evidence="3" id="KW-1185">Reference proteome</keyword>
<dbReference type="Proteomes" id="UP000784294">
    <property type="component" value="Unassembled WGS sequence"/>
</dbReference>
<organism evidence="2 3">
    <name type="scientific">Protopolystoma xenopodis</name>
    <dbReference type="NCBI Taxonomy" id="117903"/>
    <lineage>
        <taxon>Eukaryota</taxon>
        <taxon>Metazoa</taxon>
        <taxon>Spiralia</taxon>
        <taxon>Lophotrochozoa</taxon>
        <taxon>Platyhelminthes</taxon>
        <taxon>Monogenea</taxon>
        <taxon>Polyopisthocotylea</taxon>
        <taxon>Polystomatidea</taxon>
        <taxon>Polystomatidae</taxon>
        <taxon>Protopolystoma</taxon>
    </lineage>
</organism>
<evidence type="ECO:0000313" key="3">
    <source>
        <dbReference type="Proteomes" id="UP000784294"/>
    </source>
</evidence>
<dbReference type="AlphaFoldDB" id="A0A448WZR2"/>
<protein>
    <submittedName>
        <fullName evidence="2">Uncharacterized protein</fullName>
    </submittedName>
</protein>
<evidence type="ECO:0000256" key="1">
    <source>
        <dbReference type="SAM" id="MobiDB-lite"/>
    </source>
</evidence>
<sequence length="139" mass="15235">MHSQSALRTPGGPDLSAHQHKSSQSERANKKRPAVVTGSSITHRTGYFKGLTRRLTTKQPQLSLGHSRTTCSLQTSMRTCGYCWLSARHVHVHLGVEFICAPPPEALSTGRLKNGMSKSTLEEYHATGRTDFYTPSSGI</sequence>
<feature type="region of interest" description="Disordered" evidence="1">
    <location>
        <begin position="1"/>
        <end position="41"/>
    </location>
</feature>
<comment type="caution">
    <text evidence="2">The sequence shown here is derived from an EMBL/GenBank/DDBJ whole genome shotgun (WGS) entry which is preliminary data.</text>
</comment>